<feature type="compositionally biased region" description="Polar residues" evidence="8">
    <location>
        <begin position="349"/>
        <end position="360"/>
    </location>
</feature>
<dbReference type="PANTHER" id="PTHR23065:SF7">
    <property type="entry name" value="NOSTRIN, ISOFORM H"/>
    <property type="match status" value="1"/>
</dbReference>
<dbReference type="SUPFAM" id="SSF50044">
    <property type="entry name" value="SH3-domain"/>
    <property type="match status" value="1"/>
</dbReference>
<evidence type="ECO:0000256" key="2">
    <source>
        <dbReference type="ARBA" id="ARBA00022443"/>
    </source>
</evidence>
<feature type="compositionally biased region" description="Gly residues" evidence="8">
    <location>
        <begin position="760"/>
        <end position="770"/>
    </location>
</feature>
<dbReference type="InterPro" id="IPR036028">
    <property type="entry name" value="SH3-like_dom_sf"/>
</dbReference>
<dbReference type="GO" id="GO:0120104">
    <property type="term" value="C:mitotic actomyosin contractile ring, proximal layer"/>
    <property type="evidence" value="ECO:0007669"/>
    <property type="project" value="UniProtKB-ARBA"/>
</dbReference>
<accession>A0A8H3FNT0</accession>
<feature type="compositionally biased region" description="Polar residues" evidence="8">
    <location>
        <begin position="494"/>
        <end position="512"/>
    </location>
</feature>
<evidence type="ECO:0000313" key="12">
    <source>
        <dbReference type="Proteomes" id="UP000664169"/>
    </source>
</evidence>
<dbReference type="InterPro" id="IPR031160">
    <property type="entry name" value="F_BAR_dom"/>
</dbReference>
<dbReference type="GO" id="GO:0106006">
    <property type="term" value="F:cytoskeletal protein-membrane anchor activity"/>
    <property type="evidence" value="ECO:0007669"/>
    <property type="project" value="UniProtKB-ARBA"/>
</dbReference>
<dbReference type="SMART" id="SM00055">
    <property type="entry name" value="FCH"/>
    <property type="match status" value="1"/>
</dbReference>
<keyword evidence="3" id="KW-0963">Cytoplasm</keyword>
<protein>
    <submittedName>
        <fullName evidence="11">Uncharacterized protein</fullName>
    </submittedName>
</protein>
<evidence type="ECO:0000256" key="3">
    <source>
        <dbReference type="ARBA" id="ARBA00022490"/>
    </source>
</evidence>
<evidence type="ECO:0000259" key="9">
    <source>
        <dbReference type="PROSITE" id="PS50002"/>
    </source>
</evidence>
<feature type="region of interest" description="Disordered" evidence="8">
    <location>
        <begin position="660"/>
        <end position="792"/>
    </location>
</feature>
<dbReference type="GO" id="GO:0009898">
    <property type="term" value="C:cytoplasmic side of plasma membrane"/>
    <property type="evidence" value="ECO:0007669"/>
    <property type="project" value="TreeGrafter"/>
</dbReference>
<gene>
    <name evidence="11" type="ORF">GOMPHAMPRED_004096</name>
</gene>
<dbReference type="PRINTS" id="PR00452">
    <property type="entry name" value="SH3DOMAIN"/>
</dbReference>
<feature type="compositionally biased region" description="Polar residues" evidence="8">
    <location>
        <begin position="660"/>
        <end position="681"/>
    </location>
</feature>
<feature type="compositionally biased region" description="Polar residues" evidence="8">
    <location>
        <begin position="454"/>
        <end position="464"/>
    </location>
</feature>
<dbReference type="GO" id="GO:0005543">
    <property type="term" value="F:phospholipid binding"/>
    <property type="evidence" value="ECO:0007669"/>
    <property type="project" value="TreeGrafter"/>
</dbReference>
<feature type="compositionally biased region" description="Polar residues" evidence="8">
    <location>
        <begin position="429"/>
        <end position="447"/>
    </location>
</feature>
<dbReference type="CDD" id="cd00174">
    <property type="entry name" value="SH3"/>
    <property type="match status" value="1"/>
</dbReference>
<organism evidence="11 12">
    <name type="scientific">Gomphillus americanus</name>
    <dbReference type="NCBI Taxonomy" id="1940652"/>
    <lineage>
        <taxon>Eukaryota</taxon>
        <taxon>Fungi</taxon>
        <taxon>Dikarya</taxon>
        <taxon>Ascomycota</taxon>
        <taxon>Pezizomycotina</taxon>
        <taxon>Lecanoromycetes</taxon>
        <taxon>OSLEUM clade</taxon>
        <taxon>Ostropomycetidae</taxon>
        <taxon>Ostropales</taxon>
        <taxon>Graphidaceae</taxon>
        <taxon>Gomphilloideae</taxon>
        <taxon>Gomphillus</taxon>
    </lineage>
</organism>
<dbReference type="InterPro" id="IPR027267">
    <property type="entry name" value="AH/BAR_dom_sf"/>
</dbReference>
<name>A0A8H3FNT0_9LECA</name>
<evidence type="ECO:0000313" key="11">
    <source>
        <dbReference type="EMBL" id="CAF9926282.1"/>
    </source>
</evidence>
<proteinExistence type="predicted"/>
<dbReference type="EMBL" id="CAJPDQ010000025">
    <property type="protein sequence ID" value="CAF9926282.1"/>
    <property type="molecule type" value="Genomic_DNA"/>
</dbReference>
<dbReference type="PROSITE" id="PS51741">
    <property type="entry name" value="F_BAR"/>
    <property type="match status" value="1"/>
</dbReference>
<dbReference type="Gene3D" id="1.20.1270.60">
    <property type="entry name" value="Arfaptin homology (AH) domain/BAR domain"/>
    <property type="match status" value="1"/>
</dbReference>
<evidence type="ECO:0000256" key="8">
    <source>
        <dbReference type="SAM" id="MobiDB-lite"/>
    </source>
</evidence>
<keyword evidence="7" id="KW-0175">Coiled coil</keyword>
<evidence type="ECO:0000256" key="7">
    <source>
        <dbReference type="PROSITE-ProRule" id="PRU01077"/>
    </source>
</evidence>
<feature type="compositionally biased region" description="Polar residues" evidence="8">
    <location>
        <begin position="609"/>
        <end position="618"/>
    </location>
</feature>
<feature type="region of interest" description="Disordered" evidence="8">
    <location>
        <begin position="598"/>
        <end position="631"/>
    </location>
</feature>
<dbReference type="GO" id="GO:1903475">
    <property type="term" value="P:mitotic actomyosin contractile ring assembly"/>
    <property type="evidence" value="ECO:0007669"/>
    <property type="project" value="UniProtKB-ARBA"/>
</dbReference>
<keyword evidence="2 6" id="KW-0728">SH3 domain</keyword>
<dbReference type="SUPFAM" id="SSF103657">
    <property type="entry name" value="BAR/IMD domain-like"/>
    <property type="match status" value="1"/>
</dbReference>
<keyword evidence="5" id="KW-0206">Cytoskeleton</keyword>
<sequence length="862" mass="94011">MPTAEGPTVSVSFANNFWGKDDAGVGPLLERMHSAKVTSDELKSFYTARAALEDEYARKLLALSRKPLGSHEEGSLRASLDVVRGEVESMGKAHQSIAHQMKGELDEQLTAFAGGLKERRKIIQNGIEKLLKAKTQQTQQVNKSRDRFEQDCLRIKGYLAQGHMVMGQEERKNKAKLEKTQIQMASTSNEYEAAIKILEETTGRWNRDWKTACDKFQDLEEERIDFTKSSLWTFANIASTVCVSDDASCEKIRLSLENCDVEKDINGFIQTHGTGQEIPDAPKYINFCRGDINDSASEVSEDDSYSVAQFQRNTNPAYRTSSPAPPMAESQHDPSAELKRLNLHDDQSTPKASQQPTPSNGPALRPPDFRRQAAEVQQAFNNAGLIDLAPVPHNEYPADGMTMFCRSDVQSDLSSVNSPIRPGSRDTTSEYSNPTSFSSIEPSSRNISPVKELTNGSASTSPSKTVLKKRSGFFSNSPFRRRSKHEKDRGDIQPSATTANTMNNRGNNQSLTKPGIVARDFATQPDDLEPVDPRANFQLNIGNNVFDVASPDYRSKPTNLNSRHPIGGAEDDPLVAALAELKGVSKQPAARVSADRYAGVATPAPGNRANASTPNQRSDAPPGYHDPGVVIRLDAPKPAHTAASMRATTRQYANQNADVYGSSSQLGSVNANRAPSPNPMRSASPRPGMDQNSYRSASPNPYGGHSPQQMRQTQGGQNYQKGLGGNSRQPSPADARIPSPQPGYRRDQRPGSAQAMVLSGDGGSRNGRGQVGRPMSQYAGGNNQGAPMNDNRARSKSAAAVRPLYFARAVYSYTAAIPEELSFQKHDTLAVLRLQDDGWWEAEVQGGRGGIGLVPSNYLQRC</sequence>
<dbReference type="Proteomes" id="UP000664169">
    <property type="component" value="Unassembled WGS sequence"/>
</dbReference>
<feature type="domain" description="F-BAR" evidence="10">
    <location>
        <begin position="11"/>
        <end position="264"/>
    </location>
</feature>
<feature type="region of interest" description="Disordered" evidence="8">
    <location>
        <begin position="315"/>
        <end position="334"/>
    </location>
</feature>
<keyword evidence="12" id="KW-1185">Reference proteome</keyword>
<dbReference type="PROSITE" id="PS50002">
    <property type="entry name" value="SH3"/>
    <property type="match status" value="1"/>
</dbReference>
<dbReference type="OrthoDB" id="27823at2759"/>
<evidence type="ECO:0000256" key="4">
    <source>
        <dbReference type="ARBA" id="ARBA00022553"/>
    </source>
</evidence>
<evidence type="ECO:0000256" key="5">
    <source>
        <dbReference type="ARBA" id="ARBA00023212"/>
    </source>
</evidence>
<dbReference type="Gene3D" id="2.30.30.40">
    <property type="entry name" value="SH3 Domains"/>
    <property type="match status" value="1"/>
</dbReference>
<reference evidence="11" key="1">
    <citation type="submission" date="2021-03" db="EMBL/GenBank/DDBJ databases">
        <authorList>
            <person name="Tagirdzhanova G."/>
        </authorList>
    </citation>
    <scope>NUCLEOTIDE SEQUENCE</scope>
</reference>
<comment type="subcellular location">
    <subcellularLocation>
        <location evidence="1">Cytoplasm</location>
        <location evidence="1">Cytoskeleton</location>
    </subcellularLocation>
</comment>
<dbReference type="FunFam" id="2.30.30.40:FF:000164">
    <property type="entry name" value="Cell division control protein"/>
    <property type="match status" value="1"/>
</dbReference>
<dbReference type="Pfam" id="PF00018">
    <property type="entry name" value="SH3_1"/>
    <property type="match status" value="1"/>
</dbReference>
<comment type="caution">
    <text evidence="11">The sequence shown here is derived from an EMBL/GenBank/DDBJ whole genome shotgun (WGS) entry which is preliminary data.</text>
</comment>
<evidence type="ECO:0000256" key="1">
    <source>
        <dbReference type="ARBA" id="ARBA00004245"/>
    </source>
</evidence>
<dbReference type="CDD" id="cd07651">
    <property type="entry name" value="F-BAR_PombeCdc15_like"/>
    <property type="match status" value="1"/>
</dbReference>
<dbReference type="SMART" id="SM00326">
    <property type="entry name" value="SH3"/>
    <property type="match status" value="1"/>
</dbReference>
<feature type="region of interest" description="Disordered" evidence="8">
    <location>
        <begin position="413"/>
        <end position="514"/>
    </location>
</feature>
<feature type="domain" description="SH3" evidence="9">
    <location>
        <begin position="802"/>
        <end position="862"/>
    </location>
</feature>
<feature type="region of interest" description="Disordered" evidence="8">
    <location>
        <begin position="345"/>
        <end position="367"/>
    </location>
</feature>
<dbReference type="InterPro" id="IPR001452">
    <property type="entry name" value="SH3_domain"/>
</dbReference>
<feature type="compositionally biased region" description="Polar residues" evidence="8">
    <location>
        <begin position="690"/>
        <end position="699"/>
    </location>
</feature>
<dbReference type="PANTHER" id="PTHR23065">
    <property type="entry name" value="PROLINE-SERINE-THREONINE PHOSPHATASE INTERACTING PROTEIN 1"/>
    <property type="match status" value="1"/>
</dbReference>
<dbReference type="InterPro" id="IPR001060">
    <property type="entry name" value="FCH_dom"/>
</dbReference>
<evidence type="ECO:0000256" key="6">
    <source>
        <dbReference type="PROSITE-ProRule" id="PRU00192"/>
    </source>
</evidence>
<evidence type="ECO:0000259" key="10">
    <source>
        <dbReference type="PROSITE" id="PS51741"/>
    </source>
</evidence>
<dbReference type="AlphaFoldDB" id="A0A8H3FNT0"/>
<dbReference type="Pfam" id="PF00611">
    <property type="entry name" value="FCH"/>
    <property type="match status" value="1"/>
</dbReference>
<feature type="compositionally biased region" description="Polar residues" evidence="8">
    <location>
        <begin position="706"/>
        <end position="730"/>
    </location>
</feature>
<dbReference type="FunFam" id="1.20.1270.60:FF:000045">
    <property type="entry name" value="Cell division control protein"/>
    <property type="match status" value="1"/>
</dbReference>
<keyword evidence="4" id="KW-0597">Phosphoprotein</keyword>